<dbReference type="EnsemblMetazoa" id="AFUN014237-RA">
    <property type="protein sequence ID" value="AFUN014237-PA"/>
    <property type="gene ID" value="AFUN014237"/>
</dbReference>
<proteinExistence type="predicted"/>
<accession>A0A182S174</accession>
<dbReference type="VEuPathDB" id="VectorBase:AFUN014237"/>
<name>A0A182S174_ANOFN</name>
<sequence length="143" mass="17026">MIKHSFGQSRNFLLDECFRIVKQHVPEHGHSMKHPGCGFRCWWCPFLWDRIEIIRFQVLIVTIIGNVPDIFRAAKIMVHFLQLLNGISKLETYTTSRLTWFRTDPIHRVRCMELVQLIIIGKVYERIVMCFRLLSIEVDRIDV</sequence>
<protein>
    <submittedName>
        <fullName evidence="1">Uncharacterized protein</fullName>
    </submittedName>
</protein>
<organism evidence="1">
    <name type="scientific">Anopheles funestus</name>
    <name type="common">African malaria mosquito</name>
    <dbReference type="NCBI Taxonomy" id="62324"/>
    <lineage>
        <taxon>Eukaryota</taxon>
        <taxon>Metazoa</taxon>
        <taxon>Ecdysozoa</taxon>
        <taxon>Arthropoda</taxon>
        <taxon>Hexapoda</taxon>
        <taxon>Insecta</taxon>
        <taxon>Pterygota</taxon>
        <taxon>Neoptera</taxon>
        <taxon>Endopterygota</taxon>
        <taxon>Diptera</taxon>
        <taxon>Nematocera</taxon>
        <taxon>Culicoidea</taxon>
        <taxon>Culicidae</taxon>
        <taxon>Anophelinae</taxon>
        <taxon>Anopheles</taxon>
    </lineage>
</organism>
<evidence type="ECO:0000313" key="1">
    <source>
        <dbReference type="EnsemblMetazoa" id="AFUN014237-PA"/>
    </source>
</evidence>
<reference evidence="1" key="1">
    <citation type="submission" date="2020-05" db="UniProtKB">
        <authorList>
            <consortium name="EnsemblMetazoa"/>
        </authorList>
    </citation>
    <scope>IDENTIFICATION</scope>
    <source>
        <strain evidence="1">FUMOZ</strain>
    </source>
</reference>
<dbReference type="AlphaFoldDB" id="A0A182S174"/>